<dbReference type="VEuPathDB" id="FungiDB:H310_13408"/>
<name>A0A3R6YA33_9STRA</name>
<proteinExistence type="predicted"/>
<comment type="caution">
    <text evidence="1">The sequence shown here is derived from an EMBL/GenBank/DDBJ whole genome shotgun (WGS) entry which is preliminary data.</text>
</comment>
<dbReference type="Proteomes" id="UP000285060">
    <property type="component" value="Unassembled WGS sequence"/>
</dbReference>
<keyword evidence="2" id="KW-1185">Reference proteome</keyword>
<gene>
    <name evidence="1" type="ORF">DYB32_004159</name>
</gene>
<evidence type="ECO:0000313" key="1">
    <source>
        <dbReference type="EMBL" id="RHY30654.1"/>
    </source>
</evidence>
<reference evidence="1 2" key="1">
    <citation type="submission" date="2018-08" db="EMBL/GenBank/DDBJ databases">
        <title>Aphanomyces genome sequencing and annotation.</title>
        <authorList>
            <person name="Minardi D."/>
            <person name="Oidtmann B."/>
            <person name="Van Der Giezen M."/>
            <person name="Studholme D.J."/>
        </authorList>
    </citation>
    <scope>NUCLEOTIDE SEQUENCE [LARGE SCALE GENOMIC DNA]</scope>
    <source>
        <strain evidence="1 2">NJM0002</strain>
    </source>
</reference>
<sequence length="140" mass="16315">MKVGNENVQLRKELDDVKVVLDQAIVDKDDLQKKLTQSLDMLKSYQARLHSMQTQCELDQGKLTAAATDIARYQQQAQEHAHTLQVLRLDHDDAMRKAARQWELQLDCLREEMLSERRQRLHLAEHLDTLQRNVEVSTSL</sequence>
<accession>A0A3R6YA33</accession>
<protein>
    <submittedName>
        <fullName evidence="1">Uncharacterized protein</fullName>
    </submittedName>
</protein>
<organism evidence="1 2">
    <name type="scientific">Aphanomyces invadans</name>
    <dbReference type="NCBI Taxonomy" id="157072"/>
    <lineage>
        <taxon>Eukaryota</taxon>
        <taxon>Sar</taxon>
        <taxon>Stramenopiles</taxon>
        <taxon>Oomycota</taxon>
        <taxon>Saprolegniomycetes</taxon>
        <taxon>Saprolegniales</taxon>
        <taxon>Verrucalvaceae</taxon>
        <taxon>Aphanomyces</taxon>
    </lineage>
</organism>
<evidence type="ECO:0000313" key="2">
    <source>
        <dbReference type="Proteomes" id="UP000285060"/>
    </source>
</evidence>
<dbReference type="AlphaFoldDB" id="A0A3R6YA33"/>
<dbReference type="EMBL" id="QUSY01000288">
    <property type="protein sequence ID" value="RHY30654.1"/>
    <property type="molecule type" value="Genomic_DNA"/>
</dbReference>